<dbReference type="Gene3D" id="1.10.260.40">
    <property type="entry name" value="lambda repressor-like DNA-binding domains"/>
    <property type="match status" value="1"/>
</dbReference>
<evidence type="ECO:0000313" key="3">
    <source>
        <dbReference type="Proteomes" id="UP000705379"/>
    </source>
</evidence>
<dbReference type="RefSeq" id="WP_246541752.1">
    <property type="nucleotide sequence ID" value="NZ_QTKU01000001.1"/>
</dbReference>
<dbReference type="SMART" id="SM00530">
    <property type="entry name" value="HTH_XRE"/>
    <property type="match status" value="1"/>
</dbReference>
<accession>A0A944CAH1</accession>
<organism evidence="2 3">
    <name type="scientific">Roseibium polysiphoniae</name>
    <dbReference type="NCBI Taxonomy" id="2571221"/>
    <lineage>
        <taxon>Bacteria</taxon>
        <taxon>Pseudomonadati</taxon>
        <taxon>Pseudomonadota</taxon>
        <taxon>Alphaproteobacteria</taxon>
        <taxon>Hyphomicrobiales</taxon>
        <taxon>Stappiaceae</taxon>
        <taxon>Roseibium</taxon>
    </lineage>
</organism>
<reference evidence="2" key="1">
    <citation type="submission" date="2018-08" db="EMBL/GenBank/DDBJ databases">
        <authorList>
            <person name="Jin W."/>
            <person name="Wang H."/>
            <person name="Yang Y."/>
            <person name="Li M."/>
            <person name="Liu J."/>
        </authorList>
    </citation>
    <scope>NUCLEOTIDE SEQUENCE</scope>
    <source>
        <strain evidence="2">AESS21</strain>
    </source>
</reference>
<dbReference type="SUPFAM" id="SSF47413">
    <property type="entry name" value="lambda repressor-like DNA-binding domains"/>
    <property type="match status" value="1"/>
</dbReference>
<evidence type="ECO:0000259" key="1">
    <source>
        <dbReference type="PROSITE" id="PS50943"/>
    </source>
</evidence>
<protein>
    <submittedName>
        <fullName evidence="2">XRE family transcriptional regulator</fullName>
    </submittedName>
</protein>
<proteinExistence type="predicted"/>
<name>A0A944CAH1_9HYPH</name>
<dbReference type="AlphaFoldDB" id="A0A944CAH1"/>
<dbReference type="CDD" id="cd00093">
    <property type="entry name" value="HTH_XRE"/>
    <property type="match status" value="1"/>
</dbReference>
<dbReference type="InterPro" id="IPR001387">
    <property type="entry name" value="Cro/C1-type_HTH"/>
</dbReference>
<comment type="caution">
    <text evidence="2">The sequence shown here is derived from an EMBL/GenBank/DDBJ whole genome shotgun (WGS) entry which is preliminary data.</text>
</comment>
<sequence>MSVLWDDRIAAAIGLSGTSRREVSLKAKLGVNYVSQILRNGHLPDGKRLGQICKALDISPEWVVSGFPPNPKLDSILAAVSPMPAQQRFQFYEILNKADEVPISRIDQIAEGTVLSSSDLQHALREASGATSVEAKASIAVGNPTGNVDATLFAKAYDFVLSYENDMLTEPGSREARLKLARLIYNELLTKPTDESR</sequence>
<evidence type="ECO:0000313" key="2">
    <source>
        <dbReference type="EMBL" id="MBS8259751.1"/>
    </source>
</evidence>
<dbReference type="Pfam" id="PF01381">
    <property type="entry name" value="HTH_3"/>
    <property type="match status" value="1"/>
</dbReference>
<feature type="domain" description="HTH cro/C1-type" evidence="1">
    <location>
        <begin position="19"/>
        <end position="63"/>
    </location>
</feature>
<dbReference type="GO" id="GO:0003677">
    <property type="term" value="F:DNA binding"/>
    <property type="evidence" value="ECO:0007669"/>
    <property type="project" value="InterPro"/>
</dbReference>
<dbReference type="InterPro" id="IPR010982">
    <property type="entry name" value="Lambda_DNA-bd_dom_sf"/>
</dbReference>
<gene>
    <name evidence="2" type="ORF">DYI23_05920</name>
</gene>
<dbReference type="PROSITE" id="PS50943">
    <property type="entry name" value="HTH_CROC1"/>
    <property type="match status" value="1"/>
</dbReference>
<dbReference type="EMBL" id="QTKU01000001">
    <property type="protein sequence ID" value="MBS8259751.1"/>
    <property type="molecule type" value="Genomic_DNA"/>
</dbReference>
<reference evidence="2" key="2">
    <citation type="journal article" date="2021" name="Microorganisms">
        <title>Bacterial Dimethylsulfoniopropionate Biosynthesis in the East China Sea.</title>
        <authorList>
            <person name="Liu J."/>
            <person name="Zhang Y."/>
            <person name="Liu J."/>
            <person name="Zhong H."/>
            <person name="Williams B.T."/>
            <person name="Zheng Y."/>
            <person name="Curson A.R.J."/>
            <person name="Sun C."/>
            <person name="Sun H."/>
            <person name="Song D."/>
            <person name="Wagner Mackenzie B."/>
            <person name="Bermejo Martinez A."/>
            <person name="Todd J.D."/>
            <person name="Zhang X.H."/>
        </authorList>
    </citation>
    <scope>NUCLEOTIDE SEQUENCE</scope>
    <source>
        <strain evidence="2">AESS21</strain>
    </source>
</reference>
<dbReference type="Proteomes" id="UP000705379">
    <property type="component" value="Unassembled WGS sequence"/>
</dbReference>